<feature type="active site" description="Proton donor/acceptor" evidence="7">
    <location>
        <position position="320"/>
    </location>
</feature>
<evidence type="ECO:0000313" key="9">
    <source>
        <dbReference type="EMBL" id="WPJ96185.1"/>
    </source>
</evidence>
<accession>A0ABZ0RN41</accession>
<feature type="active site" description="Nucleophile" evidence="7">
    <location>
        <position position="336"/>
    </location>
</feature>
<protein>
    <submittedName>
        <fullName evidence="9">L,D-transpeptidase</fullName>
    </submittedName>
</protein>
<dbReference type="SUPFAM" id="SSF141523">
    <property type="entry name" value="L,D-transpeptidase catalytic domain-like"/>
    <property type="match status" value="1"/>
</dbReference>
<name>A0ABZ0RN41_9BACT</name>
<dbReference type="PROSITE" id="PS52029">
    <property type="entry name" value="LD_TPASE"/>
    <property type="match status" value="1"/>
</dbReference>
<evidence type="ECO:0000313" key="10">
    <source>
        <dbReference type="Proteomes" id="UP001324993"/>
    </source>
</evidence>
<evidence type="ECO:0000256" key="2">
    <source>
        <dbReference type="ARBA" id="ARBA00005992"/>
    </source>
</evidence>
<evidence type="ECO:0000256" key="5">
    <source>
        <dbReference type="ARBA" id="ARBA00022984"/>
    </source>
</evidence>
<evidence type="ECO:0000256" key="1">
    <source>
        <dbReference type="ARBA" id="ARBA00004752"/>
    </source>
</evidence>
<keyword evidence="3" id="KW-0808">Transferase</keyword>
<evidence type="ECO:0000256" key="7">
    <source>
        <dbReference type="PROSITE-ProRule" id="PRU01373"/>
    </source>
</evidence>
<dbReference type="InterPro" id="IPR036366">
    <property type="entry name" value="PGBDSf"/>
</dbReference>
<dbReference type="Pfam" id="PF01471">
    <property type="entry name" value="PG_binding_1"/>
    <property type="match status" value="1"/>
</dbReference>
<dbReference type="InterPro" id="IPR005490">
    <property type="entry name" value="LD_TPept_cat_dom"/>
</dbReference>
<reference evidence="9 10" key="1">
    <citation type="submission" date="2023-11" db="EMBL/GenBank/DDBJ databases">
        <title>Coraliomargarita sp. nov., isolated from marine algae.</title>
        <authorList>
            <person name="Lee J.K."/>
            <person name="Baek J.H."/>
            <person name="Kim J.M."/>
            <person name="Choi D.G."/>
            <person name="Jeon C.O."/>
        </authorList>
    </citation>
    <scope>NUCLEOTIDE SEQUENCE [LARGE SCALE GENOMIC DNA]</scope>
    <source>
        <strain evidence="9 10">J2-16</strain>
    </source>
</reference>
<dbReference type="InterPro" id="IPR002477">
    <property type="entry name" value="Peptidoglycan-bd-like"/>
</dbReference>
<dbReference type="Gene3D" id="1.10.101.10">
    <property type="entry name" value="PGBD-like superfamily/PGBD"/>
    <property type="match status" value="1"/>
</dbReference>
<dbReference type="CDD" id="cd16913">
    <property type="entry name" value="YkuD_like"/>
    <property type="match status" value="1"/>
</dbReference>
<dbReference type="Gene3D" id="2.40.440.10">
    <property type="entry name" value="L,D-transpeptidase catalytic domain-like"/>
    <property type="match status" value="1"/>
</dbReference>
<comment type="pathway">
    <text evidence="1 7">Cell wall biogenesis; peptidoglycan biosynthesis.</text>
</comment>
<dbReference type="EMBL" id="CP138858">
    <property type="protein sequence ID" value="WPJ96185.1"/>
    <property type="molecule type" value="Genomic_DNA"/>
</dbReference>
<evidence type="ECO:0000256" key="6">
    <source>
        <dbReference type="ARBA" id="ARBA00023316"/>
    </source>
</evidence>
<dbReference type="InterPro" id="IPR036365">
    <property type="entry name" value="PGBD-like_sf"/>
</dbReference>
<evidence type="ECO:0000256" key="4">
    <source>
        <dbReference type="ARBA" id="ARBA00022960"/>
    </source>
</evidence>
<gene>
    <name evidence="9" type="ORF">SH580_00530</name>
</gene>
<proteinExistence type="inferred from homology"/>
<sequence length="361" mass="38962">MLRLLLSLSCLAILGYAAYRWLPAWPAAASASTAAHTQLPAEPAASAPDSSAKAQEISATKLAPTKTVHHSPEQPVGRPIVNTLELQMALARPGFSPGSIDGSIGTQTRQALSAYQLAHQLHPSGEFDHATQATLKITEPIYARVTLTASDFAAIDPPPVSWRERGNRTRMAYHSILEMLAETCMSDPDLIQQLNPELDFNSLQPGQVVVVPHMPPVRLHHPVSHLQISLSARTLQAISPHGRIVFHCPVSIARRVDKRPSGALRVEVRVENPNYTFNPAILSSAAAREGISQKFVIQPGPNNPVGSIWIGLNLPSYGIHGTPEPEKVGRTESSGCFRLANWNAQTLIGLVEVGTTVHVDP</sequence>
<dbReference type="PANTHER" id="PTHR30582:SF30">
    <property type="entry name" value="BLR4375 PROTEIN"/>
    <property type="match status" value="1"/>
</dbReference>
<dbReference type="RefSeq" id="WP_319833049.1">
    <property type="nucleotide sequence ID" value="NZ_CP138858.1"/>
</dbReference>
<keyword evidence="4 7" id="KW-0133">Cell shape</keyword>
<dbReference type="SUPFAM" id="SSF47090">
    <property type="entry name" value="PGBD-like"/>
    <property type="match status" value="1"/>
</dbReference>
<organism evidence="9 10">
    <name type="scientific">Coraliomargarita algicola</name>
    <dbReference type="NCBI Taxonomy" id="3092156"/>
    <lineage>
        <taxon>Bacteria</taxon>
        <taxon>Pseudomonadati</taxon>
        <taxon>Verrucomicrobiota</taxon>
        <taxon>Opitutia</taxon>
        <taxon>Puniceicoccales</taxon>
        <taxon>Coraliomargaritaceae</taxon>
        <taxon>Coraliomargarita</taxon>
    </lineage>
</organism>
<dbReference type="InterPro" id="IPR038063">
    <property type="entry name" value="Transpep_catalytic_dom"/>
</dbReference>
<evidence type="ECO:0000259" key="8">
    <source>
        <dbReference type="PROSITE" id="PS52029"/>
    </source>
</evidence>
<feature type="domain" description="L,D-TPase catalytic" evidence="8">
    <location>
        <begin position="224"/>
        <end position="360"/>
    </location>
</feature>
<evidence type="ECO:0000256" key="3">
    <source>
        <dbReference type="ARBA" id="ARBA00022679"/>
    </source>
</evidence>
<keyword evidence="5 7" id="KW-0573">Peptidoglycan synthesis</keyword>
<dbReference type="Proteomes" id="UP001324993">
    <property type="component" value="Chromosome"/>
</dbReference>
<dbReference type="InterPro" id="IPR050979">
    <property type="entry name" value="LD-transpeptidase"/>
</dbReference>
<keyword evidence="6 7" id="KW-0961">Cell wall biogenesis/degradation</keyword>
<comment type="similarity">
    <text evidence="2">Belongs to the YkuD family.</text>
</comment>
<keyword evidence="10" id="KW-1185">Reference proteome</keyword>
<dbReference type="Pfam" id="PF03734">
    <property type="entry name" value="YkuD"/>
    <property type="match status" value="1"/>
</dbReference>
<dbReference type="PANTHER" id="PTHR30582">
    <property type="entry name" value="L,D-TRANSPEPTIDASE"/>
    <property type="match status" value="1"/>
</dbReference>